<reference evidence="2" key="1">
    <citation type="journal article" date="2018" name="BMC Genomics">
        <title>Genomic insights into host adaptation between the wheat stripe rust pathogen (Puccinia striiformis f. sp. tritici) and the barley stripe rust pathogen (Puccinia striiformis f. sp. hordei).</title>
        <authorList>
            <person name="Xia C."/>
            <person name="Wang M."/>
            <person name="Yin C."/>
            <person name="Cornejo O.E."/>
            <person name="Hulbert S.H."/>
            <person name="Chen X."/>
        </authorList>
    </citation>
    <scope>NUCLEOTIDE SEQUENCE [LARGE SCALE GENOMIC DNA]</scope>
    <source>
        <strain evidence="2">93-210</strain>
    </source>
</reference>
<reference evidence="2" key="2">
    <citation type="journal article" date="2018" name="Mol. Plant Microbe Interact.">
        <title>Genome sequence resources for the wheat stripe rust pathogen (Puccinia striiformis f. sp. tritici) and the barley stripe rust pathogen (Puccinia striiformis f. sp. hordei).</title>
        <authorList>
            <person name="Xia C."/>
            <person name="Wang M."/>
            <person name="Yin C."/>
            <person name="Cornejo O.E."/>
            <person name="Hulbert S.H."/>
            <person name="Chen X."/>
        </authorList>
    </citation>
    <scope>NUCLEOTIDE SEQUENCE [LARGE SCALE GENOMIC DNA]</scope>
    <source>
        <strain evidence="2">93-210</strain>
    </source>
</reference>
<keyword evidence="2" id="KW-1185">Reference proteome</keyword>
<sequence length="157" mass="17294">MNLCLLGLIKNGSRRGNSSQSIGCEKNDKSEALSTAAPVGYSRMRSAESWGKMYPTLRRTCPDKDVLASSSAILFTTFPNLRNLDTWESATYFHRMRDIGKKKQISFGRSIATGELPFLIPLQSKVFDETGAIKSIARVVISLAVDDDKTASHVDAF</sequence>
<proteinExistence type="predicted"/>
<gene>
    <name evidence="1" type="ORF">MJO28_005502</name>
</gene>
<evidence type="ECO:0000313" key="2">
    <source>
        <dbReference type="Proteomes" id="UP001060170"/>
    </source>
</evidence>
<organism evidence="1 2">
    <name type="scientific">Puccinia striiformis f. sp. tritici</name>
    <dbReference type="NCBI Taxonomy" id="168172"/>
    <lineage>
        <taxon>Eukaryota</taxon>
        <taxon>Fungi</taxon>
        <taxon>Dikarya</taxon>
        <taxon>Basidiomycota</taxon>
        <taxon>Pucciniomycotina</taxon>
        <taxon>Pucciniomycetes</taxon>
        <taxon>Pucciniales</taxon>
        <taxon>Pucciniaceae</taxon>
        <taxon>Puccinia</taxon>
    </lineage>
</organism>
<name>A0ACC0EML5_9BASI</name>
<dbReference type="Proteomes" id="UP001060170">
    <property type="component" value="Chromosome 5"/>
</dbReference>
<reference evidence="1 2" key="3">
    <citation type="journal article" date="2022" name="Microbiol. Spectr.">
        <title>Folding features and dynamics of 3D genome architecture in plant fungal pathogens.</title>
        <authorList>
            <person name="Xia C."/>
        </authorList>
    </citation>
    <scope>NUCLEOTIDE SEQUENCE [LARGE SCALE GENOMIC DNA]</scope>
    <source>
        <strain evidence="1 2">93-210</strain>
    </source>
</reference>
<protein>
    <submittedName>
        <fullName evidence="1">Uncharacterized protein</fullName>
    </submittedName>
</protein>
<accession>A0ACC0EML5</accession>
<evidence type="ECO:0000313" key="1">
    <source>
        <dbReference type="EMBL" id="KAI7955102.1"/>
    </source>
</evidence>
<dbReference type="EMBL" id="CM045869">
    <property type="protein sequence ID" value="KAI7955102.1"/>
    <property type="molecule type" value="Genomic_DNA"/>
</dbReference>
<comment type="caution">
    <text evidence="1">The sequence shown here is derived from an EMBL/GenBank/DDBJ whole genome shotgun (WGS) entry which is preliminary data.</text>
</comment>